<comment type="subcellular location">
    <subcellularLocation>
        <location evidence="1">Cell membrane</location>
    </subcellularLocation>
</comment>
<dbReference type="EMBL" id="APNK01000001">
    <property type="protein sequence ID" value="KEZ79379.1"/>
    <property type="molecule type" value="Genomic_DNA"/>
</dbReference>
<organism evidence="7 8">
    <name type="scientific">Salinisphaera hydrothermalis (strain C41B8)</name>
    <dbReference type="NCBI Taxonomy" id="1304275"/>
    <lineage>
        <taxon>Bacteria</taxon>
        <taxon>Pseudomonadati</taxon>
        <taxon>Pseudomonadota</taxon>
        <taxon>Gammaproteobacteria</taxon>
        <taxon>Salinisphaerales</taxon>
        <taxon>Salinisphaeraceae</taxon>
        <taxon>Salinisphaera</taxon>
    </lineage>
</organism>
<evidence type="ECO:0000256" key="5">
    <source>
        <dbReference type="ARBA" id="ARBA00023136"/>
    </source>
</evidence>
<feature type="domain" description="Glycosyltransferase 2-like" evidence="6">
    <location>
        <begin position="11"/>
        <end position="149"/>
    </location>
</feature>
<protein>
    <submittedName>
        <fullName evidence="7">Family 2 glycosyl transferase</fullName>
    </submittedName>
</protein>
<sequence>MPSAASAPVVVCVPVRDEARRLPALVAALAAQMDAGEFELCLVFDGDEPALRERVVRKARAAGLALVCRHIARGRAPNAGRARRAAAALGLEMLGDRSDALLLTTDADSIPAPDWIAASRAALAEVDVVAGYVRRDNRPPLPIRDRLEAYLERLYALERELDPIAYEPAPSHPGVGGASLGFRADVYRALGGFGEHPFEEDLAIVDAARRAGYRLRRDRAVRVTTSSRLFGRARSGLADDLRGQRAARELPRVEHPADASARYRRSAAARALFLAGASEAELIELAAHLDYPLADLRRVAATAPSADAFALALVPPPIAPRDVDLATAEIELTRLLDQHEPTMSHA</sequence>
<dbReference type="Proteomes" id="UP000028302">
    <property type="component" value="Unassembled WGS sequence"/>
</dbReference>
<dbReference type="InterPro" id="IPR029044">
    <property type="entry name" value="Nucleotide-diphossugar_trans"/>
</dbReference>
<keyword evidence="2" id="KW-1003">Cell membrane</keyword>
<dbReference type="SUPFAM" id="SSF53448">
    <property type="entry name" value="Nucleotide-diphospho-sugar transferases"/>
    <property type="match status" value="1"/>
</dbReference>
<dbReference type="GO" id="GO:0016757">
    <property type="term" value="F:glycosyltransferase activity"/>
    <property type="evidence" value="ECO:0007669"/>
    <property type="project" value="UniProtKB-KW"/>
</dbReference>
<dbReference type="InterPro" id="IPR001173">
    <property type="entry name" value="Glyco_trans_2-like"/>
</dbReference>
<name>A0A084IRP5_SALHC</name>
<gene>
    <name evidence="7" type="ORF">C41B8_01480</name>
</gene>
<keyword evidence="4 7" id="KW-0808">Transferase</keyword>
<evidence type="ECO:0000256" key="2">
    <source>
        <dbReference type="ARBA" id="ARBA00022475"/>
    </source>
</evidence>
<dbReference type="Gene3D" id="3.90.550.10">
    <property type="entry name" value="Spore Coat Polysaccharide Biosynthesis Protein SpsA, Chain A"/>
    <property type="match status" value="1"/>
</dbReference>
<keyword evidence="3" id="KW-0328">Glycosyltransferase</keyword>
<evidence type="ECO:0000256" key="3">
    <source>
        <dbReference type="ARBA" id="ARBA00022676"/>
    </source>
</evidence>
<comment type="caution">
    <text evidence="7">The sequence shown here is derived from an EMBL/GenBank/DDBJ whole genome shotgun (WGS) entry which is preliminary data.</text>
</comment>
<keyword evidence="8" id="KW-1185">Reference proteome</keyword>
<proteinExistence type="predicted"/>
<reference evidence="7 8" key="1">
    <citation type="submission" date="2013-03" db="EMBL/GenBank/DDBJ databases">
        <title>Salinisphaera hydrothermalis C41B8 Genome Sequencing.</title>
        <authorList>
            <person name="Li C."/>
            <person name="Lai Q."/>
            <person name="Shao Z."/>
        </authorList>
    </citation>
    <scope>NUCLEOTIDE SEQUENCE [LARGE SCALE GENOMIC DNA]</scope>
    <source>
        <strain evidence="7 8">C41B8</strain>
    </source>
</reference>
<evidence type="ECO:0000313" key="7">
    <source>
        <dbReference type="EMBL" id="KEZ79379.1"/>
    </source>
</evidence>
<dbReference type="GO" id="GO:0005886">
    <property type="term" value="C:plasma membrane"/>
    <property type="evidence" value="ECO:0007669"/>
    <property type="project" value="UniProtKB-SubCell"/>
</dbReference>
<dbReference type="PANTHER" id="PTHR43646:SF2">
    <property type="entry name" value="GLYCOSYLTRANSFERASE 2-LIKE DOMAIN-CONTAINING PROTEIN"/>
    <property type="match status" value="1"/>
</dbReference>
<accession>A0A084IRP5</accession>
<dbReference type="eggNOG" id="COG1215">
    <property type="taxonomic scope" value="Bacteria"/>
</dbReference>
<evidence type="ECO:0000313" key="8">
    <source>
        <dbReference type="Proteomes" id="UP000028302"/>
    </source>
</evidence>
<dbReference type="AlphaFoldDB" id="A0A084IRP5"/>
<evidence type="ECO:0000256" key="4">
    <source>
        <dbReference type="ARBA" id="ARBA00022679"/>
    </source>
</evidence>
<keyword evidence="5" id="KW-0472">Membrane</keyword>
<evidence type="ECO:0000256" key="1">
    <source>
        <dbReference type="ARBA" id="ARBA00004236"/>
    </source>
</evidence>
<evidence type="ECO:0000259" key="6">
    <source>
        <dbReference type="Pfam" id="PF00535"/>
    </source>
</evidence>
<dbReference type="STRING" id="1304275.C41B8_01480"/>
<dbReference type="Pfam" id="PF00535">
    <property type="entry name" value="Glycos_transf_2"/>
    <property type="match status" value="1"/>
</dbReference>
<dbReference type="PANTHER" id="PTHR43646">
    <property type="entry name" value="GLYCOSYLTRANSFERASE"/>
    <property type="match status" value="1"/>
</dbReference>